<dbReference type="AlphaFoldDB" id="A0AAJ1JNS9"/>
<feature type="domain" description="Fimbrial-type adhesion" evidence="2">
    <location>
        <begin position="67"/>
        <end position="211"/>
    </location>
</feature>
<dbReference type="PANTHER" id="PTHR33420:SF33">
    <property type="entry name" value="MINOR FIMBRIAL SUBUNIT"/>
    <property type="match status" value="1"/>
</dbReference>
<evidence type="ECO:0000313" key="4">
    <source>
        <dbReference type="Proteomes" id="UP001147046"/>
    </source>
</evidence>
<evidence type="ECO:0000259" key="2">
    <source>
        <dbReference type="Pfam" id="PF00419"/>
    </source>
</evidence>
<dbReference type="EMBL" id="JAKIHV010000007">
    <property type="protein sequence ID" value="MDE9624174.1"/>
    <property type="molecule type" value="Genomic_DNA"/>
</dbReference>
<name>A0AAJ1JNS9_9ENTR</name>
<dbReference type="GO" id="GO:0009289">
    <property type="term" value="C:pilus"/>
    <property type="evidence" value="ECO:0007669"/>
    <property type="project" value="InterPro"/>
</dbReference>
<dbReference type="RefSeq" id="WP_149335391.1">
    <property type="nucleotide sequence ID" value="NZ_CBCYHB010000030.1"/>
</dbReference>
<feature type="chain" id="PRO_5042503189" evidence="1">
    <location>
        <begin position="32"/>
        <end position="212"/>
    </location>
</feature>
<gene>
    <name evidence="3" type="ORF">L2102_12635</name>
</gene>
<proteinExistence type="predicted"/>
<comment type="caution">
    <text evidence="3">The sequence shown here is derived from an EMBL/GenBank/DDBJ whole genome shotgun (WGS) entry which is preliminary data.</text>
</comment>
<evidence type="ECO:0000313" key="3">
    <source>
        <dbReference type="EMBL" id="MDE9624174.1"/>
    </source>
</evidence>
<feature type="signal peptide" evidence="1">
    <location>
        <begin position="1"/>
        <end position="31"/>
    </location>
</feature>
<dbReference type="Proteomes" id="UP001147046">
    <property type="component" value="Unassembled WGS sequence"/>
</dbReference>
<dbReference type="PANTHER" id="PTHR33420">
    <property type="entry name" value="FIMBRIAL SUBUNIT ELFA-RELATED"/>
    <property type="match status" value="1"/>
</dbReference>
<evidence type="ECO:0000256" key="1">
    <source>
        <dbReference type="SAM" id="SignalP"/>
    </source>
</evidence>
<accession>A0AAJ1JNS9</accession>
<dbReference type="Pfam" id="PF00419">
    <property type="entry name" value="Fimbrial"/>
    <property type="match status" value="1"/>
</dbReference>
<keyword evidence="1" id="KW-0732">Signal</keyword>
<dbReference type="Gene3D" id="2.60.40.1090">
    <property type="entry name" value="Fimbrial-type adhesion domain"/>
    <property type="match status" value="1"/>
</dbReference>
<dbReference type="InterPro" id="IPR036937">
    <property type="entry name" value="Adhesion_dom_fimbrial_sf"/>
</dbReference>
<dbReference type="InterPro" id="IPR000259">
    <property type="entry name" value="Adhesion_dom_fimbrial"/>
</dbReference>
<dbReference type="InterPro" id="IPR008966">
    <property type="entry name" value="Adhesion_dom_sf"/>
</dbReference>
<organism evidence="3 4">
    <name type="scientific">Citrobacter portucalensis</name>
    <dbReference type="NCBI Taxonomy" id="1639133"/>
    <lineage>
        <taxon>Bacteria</taxon>
        <taxon>Pseudomonadati</taxon>
        <taxon>Pseudomonadota</taxon>
        <taxon>Gammaproteobacteria</taxon>
        <taxon>Enterobacterales</taxon>
        <taxon>Enterobacteriaceae</taxon>
        <taxon>Citrobacter</taxon>
        <taxon>Citrobacter freundii complex</taxon>
    </lineage>
</organism>
<dbReference type="GO" id="GO:0043709">
    <property type="term" value="P:cell adhesion involved in single-species biofilm formation"/>
    <property type="evidence" value="ECO:0007669"/>
    <property type="project" value="TreeGrafter"/>
</dbReference>
<protein>
    <submittedName>
        <fullName evidence="3">Fimbrial protein</fullName>
    </submittedName>
</protein>
<sequence>MTHQNVKYCRGLPIAMLALAIGSAIPLTTHATPSQFDVTFTARILATTCNMAVNDGAAGGAATVYIGDADHKVTLGDLINEQNSTATSGPTIAAFNIKASDCPTSLQSIKTTITGTQNGNKVLVPSSTSDGDAKGVGVKIARASAPDQPFTIFTSTTASTDGSEVILWDTASEVGDGKQLDLIAHLVPTSTTTVGLTTGKFNAIATFNFNYE</sequence>
<dbReference type="InterPro" id="IPR050263">
    <property type="entry name" value="Bact_Fimbrial_Adh_Pro"/>
</dbReference>
<reference evidence="3" key="1">
    <citation type="submission" date="2022-01" db="EMBL/GenBank/DDBJ databases">
        <title>Genetic Characterization of Carbapenem-resistant Citrobacter spp. from China: a multicenter study.</title>
        <authorList>
            <person name="Ye L."/>
        </authorList>
    </citation>
    <scope>NUCLEOTIDE SEQUENCE</scope>
    <source>
        <strain evidence="3">IR5464</strain>
    </source>
</reference>
<dbReference type="SUPFAM" id="SSF49401">
    <property type="entry name" value="Bacterial adhesins"/>
    <property type="match status" value="1"/>
</dbReference>